<dbReference type="EMBL" id="CABVHQ010000034">
    <property type="protein sequence ID" value="VVO11919.1"/>
    <property type="molecule type" value="Genomic_DNA"/>
</dbReference>
<dbReference type="AlphaFoldDB" id="A0A5E7D3A0"/>
<organism evidence="1 2">
    <name type="scientific">Pseudomonas fluorescens</name>
    <dbReference type="NCBI Taxonomy" id="294"/>
    <lineage>
        <taxon>Bacteria</taxon>
        <taxon>Pseudomonadati</taxon>
        <taxon>Pseudomonadota</taxon>
        <taxon>Gammaproteobacteria</taxon>
        <taxon>Pseudomonadales</taxon>
        <taxon>Pseudomonadaceae</taxon>
        <taxon>Pseudomonas</taxon>
    </lineage>
</organism>
<evidence type="ECO:0000313" key="2">
    <source>
        <dbReference type="Proteomes" id="UP000337909"/>
    </source>
</evidence>
<dbReference type="Proteomes" id="UP000337909">
    <property type="component" value="Unassembled WGS sequence"/>
</dbReference>
<sequence>MAPQSQSKFYIPFSVVLISNRKVFPQSRSFSGGAYDAIT</sequence>
<reference evidence="1 2" key="1">
    <citation type="submission" date="2019-09" db="EMBL/GenBank/DDBJ databases">
        <authorList>
            <person name="Chandra G."/>
            <person name="Truman W A."/>
        </authorList>
    </citation>
    <scope>NUCLEOTIDE SEQUENCE [LARGE SCALE GENOMIC DNA]</scope>
    <source>
        <strain evidence="1">PS691</strain>
    </source>
</reference>
<name>A0A5E7D3A0_PSEFL</name>
<gene>
    <name evidence="1" type="ORF">PS691_03475</name>
</gene>
<protein>
    <submittedName>
        <fullName evidence="1">Uncharacterized protein</fullName>
    </submittedName>
</protein>
<evidence type="ECO:0000313" key="1">
    <source>
        <dbReference type="EMBL" id="VVO11919.1"/>
    </source>
</evidence>
<proteinExistence type="predicted"/>
<accession>A0A5E7D3A0</accession>